<accession>A0A8J4TFB5</accession>
<feature type="disulfide bond" evidence="7">
    <location>
        <begin position="835"/>
        <end position="844"/>
    </location>
</feature>
<organism evidence="11 12">
    <name type="scientific">Paragonimus heterotremus</name>
    <dbReference type="NCBI Taxonomy" id="100268"/>
    <lineage>
        <taxon>Eukaryota</taxon>
        <taxon>Metazoa</taxon>
        <taxon>Spiralia</taxon>
        <taxon>Lophotrochozoa</taxon>
        <taxon>Platyhelminthes</taxon>
        <taxon>Trematoda</taxon>
        <taxon>Digenea</taxon>
        <taxon>Plagiorchiida</taxon>
        <taxon>Troglotremata</taxon>
        <taxon>Troglotrematidae</taxon>
        <taxon>Paragonimus</taxon>
    </lineage>
</organism>
<comment type="caution">
    <text evidence="11">The sequence shown here is derived from an EMBL/GenBank/DDBJ whole genome shotgun (WGS) entry which is preliminary data.</text>
</comment>
<dbReference type="Pfam" id="PF12661">
    <property type="entry name" value="hEGF"/>
    <property type="match status" value="1"/>
</dbReference>
<feature type="domain" description="EGF-like" evidence="10">
    <location>
        <begin position="614"/>
        <end position="657"/>
    </location>
</feature>
<dbReference type="GO" id="GO:0005509">
    <property type="term" value="F:calcium ion binding"/>
    <property type="evidence" value="ECO:0007669"/>
    <property type="project" value="InterPro"/>
</dbReference>
<feature type="disulfide bond" evidence="7">
    <location>
        <begin position="681"/>
        <end position="690"/>
    </location>
</feature>
<dbReference type="SUPFAM" id="SSF57196">
    <property type="entry name" value="EGF/Laminin"/>
    <property type="match status" value="1"/>
</dbReference>
<keyword evidence="1 7" id="KW-0245">EGF-like domain</keyword>
<feature type="chain" id="PRO_5035288702" description="EGF-like domain-containing protein" evidence="9">
    <location>
        <begin position="22"/>
        <end position="1000"/>
    </location>
</feature>
<dbReference type="InterPro" id="IPR013032">
    <property type="entry name" value="EGF-like_CS"/>
</dbReference>
<dbReference type="PANTHER" id="PTHR24039:SF28">
    <property type="entry name" value="EGF-LIKE DOMAIN-CONTAINING PROTEIN"/>
    <property type="match status" value="1"/>
</dbReference>
<feature type="domain" description="EGF-like" evidence="10">
    <location>
        <begin position="317"/>
        <end position="350"/>
    </location>
</feature>
<proteinExistence type="predicted"/>
<comment type="caution">
    <text evidence="7">Lacks conserved residue(s) required for the propagation of feature annotation.</text>
</comment>
<feature type="signal peptide" evidence="9">
    <location>
        <begin position="1"/>
        <end position="21"/>
    </location>
</feature>
<gene>
    <name evidence="11" type="ORF">PHET_00228</name>
</gene>
<dbReference type="InterPro" id="IPR000742">
    <property type="entry name" value="EGF"/>
</dbReference>
<dbReference type="SMART" id="SM00179">
    <property type="entry name" value="EGF_CA"/>
    <property type="match status" value="8"/>
</dbReference>
<reference evidence="11" key="1">
    <citation type="submission" date="2019-05" db="EMBL/GenBank/DDBJ databases">
        <title>Annotation for the trematode Paragonimus heterotremus.</title>
        <authorList>
            <person name="Choi Y.-J."/>
        </authorList>
    </citation>
    <scope>NUCLEOTIDE SEQUENCE</scope>
    <source>
        <strain evidence="11">LC</strain>
    </source>
</reference>
<feature type="disulfide bond" evidence="7">
    <location>
        <begin position="663"/>
        <end position="673"/>
    </location>
</feature>
<dbReference type="FunFam" id="2.10.25.10:FF:000017">
    <property type="entry name" value="latent-transforming growth factor beta-binding protein 4 isoform X1"/>
    <property type="match status" value="1"/>
</dbReference>
<dbReference type="PROSITE" id="PS50026">
    <property type="entry name" value="EGF_3"/>
    <property type="match status" value="11"/>
</dbReference>
<dbReference type="AlphaFoldDB" id="A0A8J4TFB5"/>
<feature type="compositionally biased region" description="Polar residues" evidence="8">
    <location>
        <begin position="951"/>
        <end position="966"/>
    </location>
</feature>
<dbReference type="Proteomes" id="UP000748531">
    <property type="component" value="Unassembled WGS sequence"/>
</dbReference>
<feature type="disulfide bond" evidence="7">
    <location>
        <begin position="576"/>
        <end position="586"/>
    </location>
</feature>
<evidence type="ECO:0000256" key="6">
    <source>
        <dbReference type="ARBA" id="ARBA00023180"/>
    </source>
</evidence>
<dbReference type="PROSITE" id="PS00010">
    <property type="entry name" value="ASX_HYDROXYL"/>
    <property type="match status" value="5"/>
</dbReference>
<evidence type="ECO:0000256" key="5">
    <source>
        <dbReference type="ARBA" id="ARBA00023157"/>
    </source>
</evidence>
<dbReference type="PROSITE" id="PS00022">
    <property type="entry name" value="EGF_1"/>
    <property type="match status" value="7"/>
</dbReference>
<dbReference type="InterPro" id="IPR009030">
    <property type="entry name" value="Growth_fac_rcpt_cys_sf"/>
</dbReference>
<feature type="domain" description="EGF-like" evidence="10">
    <location>
        <begin position="444"/>
        <end position="480"/>
    </location>
</feature>
<feature type="domain" description="EGF-like" evidence="10">
    <location>
        <begin position="367"/>
        <end position="408"/>
    </location>
</feature>
<dbReference type="Gene3D" id="2.10.25.10">
    <property type="entry name" value="Laminin"/>
    <property type="match status" value="11"/>
</dbReference>
<dbReference type="Pfam" id="PF14670">
    <property type="entry name" value="FXa_inhibition"/>
    <property type="match status" value="1"/>
</dbReference>
<feature type="disulfide bond" evidence="7">
    <location>
        <begin position="817"/>
        <end position="827"/>
    </location>
</feature>
<dbReference type="SMART" id="SM00181">
    <property type="entry name" value="EGF"/>
    <property type="match status" value="15"/>
</dbReference>
<evidence type="ECO:0000256" key="1">
    <source>
        <dbReference type="ARBA" id="ARBA00022536"/>
    </source>
</evidence>
<feature type="disulfide bond" evidence="7">
    <location>
        <begin position="321"/>
        <end position="331"/>
    </location>
</feature>
<dbReference type="InterPro" id="IPR041161">
    <property type="entry name" value="EGF_Tenascin"/>
</dbReference>
<dbReference type="Pfam" id="PF12662">
    <property type="entry name" value="cEGF"/>
    <property type="match status" value="1"/>
</dbReference>
<dbReference type="InterPro" id="IPR000152">
    <property type="entry name" value="EGF-type_Asp/Asn_hydroxyl_site"/>
</dbReference>
<protein>
    <recommendedName>
        <fullName evidence="10">EGF-like domain-containing protein</fullName>
    </recommendedName>
</protein>
<keyword evidence="6" id="KW-0325">Glycoprotein</keyword>
<dbReference type="EMBL" id="LUCH01000058">
    <property type="protein sequence ID" value="KAF5406243.1"/>
    <property type="molecule type" value="Genomic_DNA"/>
</dbReference>
<evidence type="ECO:0000256" key="8">
    <source>
        <dbReference type="SAM" id="MobiDB-lite"/>
    </source>
</evidence>
<evidence type="ECO:0000259" key="10">
    <source>
        <dbReference type="PROSITE" id="PS50026"/>
    </source>
</evidence>
<evidence type="ECO:0000256" key="2">
    <source>
        <dbReference type="ARBA" id="ARBA00022729"/>
    </source>
</evidence>
<feature type="disulfide bond" evidence="7">
    <location>
        <begin position="508"/>
        <end position="517"/>
    </location>
</feature>
<keyword evidence="4" id="KW-0106">Calcium</keyword>
<dbReference type="PANTHER" id="PTHR24039">
    <property type="entry name" value="FIBRILLIN-RELATED"/>
    <property type="match status" value="1"/>
</dbReference>
<feature type="domain" description="EGF-like" evidence="10">
    <location>
        <begin position="520"/>
        <end position="556"/>
    </location>
</feature>
<dbReference type="PROSITE" id="PS01186">
    <property type="entry name" value="EGF_2"/>
    <property type="match status" value="10"/>
</dbReference>
<evidence type="ECO:0000256" key="7">
    <source>
        <dbReference type="PROSITE-ProRule" id="PRU00076"/>
    </source>
</evidence>
<feature type="domain" description="EGF-like" evidence="10">
    <location>
        <begin position="659"/>
        <end position="691"/>
    </location>
</feature>
<feature type="domain" description="EGF-like" evidence="10">
    <location>
        <begin position="485"/>
        <end position="518"/>
    </location>
</feature>
<feature type="disulfide bond" evidence="7">
    <location>
        <begin position="340"/>
        <end position="349"/>
    </location>
</feature>
<feature type="region of interest" description="Disordered" evidence="8">
    <location>
        <begin position="943"/>
        <end position="966"/>
    </location>
</feature>
<keyword evidence="2 9" id="KW-0732">Signal</keyword>
<evidence type="ECO:0000313" key="11">
    <source>
        <dbReference type="EMBL" id="KAF5406243.1"/>
    </source>
</evidence>
<dbReference type="Pfam" id="PF18720">
    <property type="entry name" value="EGF_Tenascin"/>
    <property type="match status" value="1"/>
</dbReference>
<dbReference type="InterPro" id="IPR018097">
    <property type="entry name" value="EGF_Ca-bd_CS"/>
</dbReference>
<dbReference type="PROSITE" id="PS01187">
    <property type="entry name" value="EGF_CA"/>
    <property type="match status" value="3"/>
</dbReference>
<keyword evidence="3" id="KW-0677">Repeat</keyword>
<evidence type="ECO:0000256" key="9">
    <source>
        <dbReference type="SAM" id="SignalP"/>
    </source>
</evidence>
<dbReference type="SUPFAM" id="SSF57184">
    <property type="entry name" value="Growth factor receptor domain"/>
    <property type="match status" value="3"/>
</dbReference>
<dbReference type="InterPro" id="IPR026823">
    <property type="entry name" value="cEGF"/>
</dbReference>
<feature type="domain" description="EGF-like" evidence="10">
    <location>
        <begin position="847"/>
        <end position="889"/>
    </location>
</feature>
<dbReference type="OrthoDB" id="283575at2759"/>
<evidence type="ECO:0000256" key="4">
    <source>
        <dbReference type="ARBA" id="ARBA00022837"/>
    </source>
</evidence>
<keyword evidence="5 7" id="KW-1015">Disulfide bond</keyword>
<dbReference type="CDD" id="cd00054">
    <property type="entry name" value="EGF_CA"/>
    <property type="match status" value="3"/>
</dbReference>
<feature type="domain" description="EGF-like" evidence="10">
    <location>
        <begin position="409"/>
        <end position="442"/>
    </location>
</feature>
<dbReference type="Pfam" id="PF07645">
    <property type="entry name" value="EGF_CA"/>
    <property type="match status" value="5"/>
</dbReference>
<dbReference type="PRINTS" id="PR00011">
    <property type="entry name" value="EGFLAMININ"/>
</dbReference>
<dbReference type="InterPro" id="IPR001881">
    <property type="entry name" value="EGF-like_Ca-bd_dom"/>
</dbReference>
<feature type="compositionally biased region" description="Polar residues" evidence="8">
    <location>
        <begin position="85"/>
        <end position="102"/>
    </location>
</feature>
<dbReference type="FunFam" id="2.10.25.10:FF:000059">
    <property type="entry name" value="Mannan-binding lectin serine protease 1"/>
    <property type="match status" value="1"/>
</dbReference>
<feature type="disulfide bond" evidence="7">
    <location>
        <begin position="432"/>
        <end position="441"/>
    </location>
</feature>
<name>A0A8J4TFB5_9TREM</name>
<evidence type="ECO:0000256" key="3">
    <source>
        <dbReference type="ARBA" id="ARBA00022737"/>
    </source>
</evidence>
<feature type="domain" description="EGF-like" evidence="10">
    <location>
        <begin position="572"/>
        <end position="612"/>
    </location>
</feature>
<feature type="disulfide bond" evidence="7">
    <location>
        <begin position="602"/>
        <end position="611"/>
    </location>
</feature>
<dbReference type="InterPro" id="IPR049883">
    <property type="entry name" value="NOTCH1_EGF-like"/>
</dbReference>
<sequence length="1000" mass="111219">MELSTEKLILIYLVLSTILEGIPLTLEDSRWNKFVNPYLNVTRISKTVWPSSNQLWPGGGGGGTGDAWDGWHTFTRGSKQEYKQSEQITRTSPLVNPFSKPSSHAVGAKMQLDSAYTQNSLLWSPSTSNPLKGEIPSWNSVKRAFMDPDETHGLSPYNTPTHPQRMIWNEEGEFWGYGQRTEPYYDDGTGERLWSYDAAEDRDCIPPFCIPVNCDEGSESRCRGKKPIRTMSCSEMQCDTPCVGQTRCAPNATSVCPSGTYGPQCTILNTSLCEQLYSLQCMFGCTMNKNVSDLFMCVCNPWTGQDRTNSCVPTELDVFRCPLGCSGRGLCDNQTKQCICDPGYSGQGCERAQGCPSGLTGPDCNLDIDECLSGHSKCEQRCVNTYGSFRCECFDGYTIHPQDPKRCEWVMNCPSNCVPGQGLCDHRNRCICLPGFEGEWCTTDVDECKQGTHSCDQICVNTHGSYKCSCHVGYSPSHQNPNWCIPDQCQPPCVEKQGTCGLDRRCSCSPGFEGVDCGQDVDECATGRHGCQQRCVNTFGSYHCLCEPGYIKDSVDQTRCVPDICDPRCINESGECYGRSCINGVCRMKYSEDGTPRTHCECYPGYSGVRCEHDIDECSAAFDQRHQCSQICHNTVGSYHCACEPGYRLQSDNRTCVIEVDLCGNRCINGGTCTPSGQCQCPPQFEGPHCEFEVNLCQKVKACEHHCFTERDGTFQCACQPGYQLAPDGRSCVLSEACPGECKNGGQCFRGRCLCKSGFEGTLCDQDKNECLLPAASHGCTFECQNTYGSYECICPTGYQRLTDKRTCVRSSVETSCNPPCRNGGVCRKGNRCDCLRGFKGLDCSEDINECAEFRPCDPDFGECHNTPGGFECTCRTGYRLMLDGRHCIDDNRARHAPHLVFRGRGQKGIVVASRLPSRGGPDVDGLHERWDRALRTMRRRRDIQRTQRRSNVQKSIPRSINTSGRRLFSSQLTKRTLQGDPELRGQTTHLIRSFRTIPV</sequence>
<dbReference type="FunFam" id="2.10.25.10:FF:000038">
    <property type="entry name" value="Fibrillin 2"/>
    <property type="match status" value="2"/>
</dbReference>
<feature type="region of interest" description="Disordered" evidence="8">
    <location>
        <begin position="79"/>
        <end position="102"/>
    </location>
</feature>
<keyword evidence="12" id="KW-1185">Reference proteome</keyword>
<evidence type="ECO:0000313" key="12">
    <source>
        <dbReference type="Proteomes" id="UP000748531"/>
    </source>
</evidence>
<feature type="domain" description="EGF-like" evidence="10">
    <location>
        <begin position="813"/>
        <end position="845"/>
    </location>
</feature>